<dbReference type="SUPFAM" id="SSF48371">
    <property type="entry name" value="ARM repeat"/>
    <property type="match status" value="1"/>
</dbReference>
<reference evidence="1 2" key="1">
    <citation type="journal article" date="2024" name="Plant Biotechnol. J.">
        <title>Dendrobium thyrsiflorum genome and its molecular insights into genes involved in important horticultural traits.</title>
        <authorList>
            <person name="Chen B."/>
            <person name="Wang J.Y."/>
            <person name="Zheng P.J."/>
            <person name="Li K.L."/>
            <person name="Liang Y.M."/>
            <person name="Chen X.F."/>
            <person name="Zhang C."/>
            <person name="Zhao X."/>
            <person name="He X."/>
            <person name="Zhang G.Q."/>
            <person name="Liu Z.J."/>
            <person name="Xu Q."/>
        </authorList>
    </citation>
    <scope>NUCLEOTIDE SEQUENCE [LARGE SCALE GENOMIC DNA]</scope>
    <source>
        <strain evidence="1">GZMU011</strain>
    </source>
</reference>
<dbReference type="Proteomes" id="UP001552299">
    <property type="component" value="Unassembled WGS sequence"/>
</dbReference>
<dbReference type="PANTHER" id="PTHR15430">
    <property type="entry name" value="GLOMULIN"/>
    <property type="match status" value="1"/>
</dbReference>
<dbReference type="PANTHER" id="PTHR15430:SF1">
    <property type="entry name" value="GLOMULIN"/>
    <property type="match status" value="1"/>
</dbReference>
<keyword evidence="2" id="KW-1185">Reference proteome</keyword>
<dbReference type="AlphaFoldDB" id="A0ABD0UYV4"/>
<gene>
    <name evidence="1" type="ORF">M5K25_015671</name>
</gene>
<protein>
    <recommendedName>
        <fullName evidence="3">Aberrant root formation protein 4</fullName>
    </recommendedName>
</protein>
<sequence>MAGDNRRLQHRPSLSGAQISLCLREALEACSSSIETRDVIQSDEALAPVTNLLLSIMESCTSDLDEILPGIEGLEVALDEIYRFLSSPDSNQMVVEALSFELPKLVIKFAPLSVKCGEIAGKIIEHLVSVCNPREMLSVLCEALTSHADASEASGCYSNFVFGLSKVLLRIQRRHVEQVKVVLPVILKVLNVAISESDEEDKDSLNDLLSAAISIGSSIQEICQKLALISRSRQRYIVESSSLIVAKFSQFLPFCGLSYFGLLAGDLDKINDICKESPESDVDIDEDDFMVCFSSAADGASLAVIWGHISVDVEEAAVEKLDIVISKIRQDCFRRWQAIGMFKHVLISIDYPWIIKSHCMDVLLSMIDGIIPEEHIGSDDDFSAILPNLFTTLMAIERIMMGAPDIPLRRKAFSALRKVVSDIPCSQRFDTLKALITNSDSPSMVAILIDIVKEGVLVDNHQKNLTKDQNRKEISKLWGSNALDIVEMVLRPPKGGPPSLPEHSEPVLSALNLYRFIMIIELTGKTNYTGVLSEDSLRKAYSEWLMPLRTLISKILAENDRDDNDLAESITCALSPVQLVLYRCIELVEENLKHP</sequence>
<proteinExistence type="predicted"/>
<name>A0ABD0UYV4_DENTH</name>
<dbReference type="InterPro" id="IPR019516">
    <property type="entry name" value="Glomulin/ALF4"/>
</dbReference>
<dbReference type="InterPro" id="IPR013877">
    <property type="entry name" value="YAP-bd/ALF4/Glomulin"/>
</dbReference>
<evidence type="ECO:0000313" key="2">
    <source>
        <dbReference type="Proteomes" id="UP001552299"/>
    </source>
</evidence>
<comment type="caution">
    <text evidence="1">The sequence shown here is derived from an EMBL/GenBank/DDBJ whole genome shotgun (WGS) entry which is preliminary data.</text>
</comment>
<dbReference type="Pfam" id="PF08568">
    <property type="entry name" value="Kinetochor_Ybp2"/>
    <property type="match status" value="2"/>
</dbReference>
<evidence type="ECO:0000313" key="1">
    <source>
        <dbReference type="EMBL" id="KAL0915268.1"/>
    </source>
</evidence>
<dbReference type="InterPro" id="IPR016024">
    <property type="entry name" value="ARM-type_fold"/>
</dbReference>
<accession>A0ABD0UYV4</accession>
<organism evidence="1 2">
    <name type="scientific">Dendrobium thyrsiflorum</name>
    <name type="common">Pinecone-like raceme dendrobium</name>
    <name type="synonym">Orchid</name>
    <dbReference type="NCBI Taxonomy" id="117978"/>
    <lineage>
        <taxon>Eukaryota</taxon>
        <taxon>Viridiplantae</taxon>
        <taxon>Streptophyta</taxon>
        <taxon>Embryophyta</taxon>
        <taxon>Tracheophyta</taxon>
        <taxon>Spermatophyta</taxon>
        <taxon>Magnoliopsida</taxon>
        <taxon>Liliopsida</taxon>
        <taxon>Asparagales</taxon>
        <taxon>Orchidaceae</taxon>
        <taxon>Epidendroideae</taxon>
        <taxon>Malaxideae</taxon>
        <taxon>Dendrobiinae</taxon>
        <taxon>Dendrobium</taxon>
    </lineage>
</organism>
<evidence type="ECO:0008006" key="3">
    <source>
        <dbReference type="Google" id="ProtNLM"/>
    </source>
</evidence>
<dbReference type="EMBL" id="JANQDX010000012">
    <property type="protein sequence ID" value="KAL0915268.1"/>
    <property type="molecule type" value="Genomic_DNA"/>
</dbReference>